<evidence type="ECO:0000313" key="7">
    <source>
        <dbReference type="Proteomes" id="UP000609531"/>
    </source>
</evidence>
<keyword evidence="2" id="KW-0479">Metal-binding</keyword>
<dbReference type="PANTHER" id="PTHR42978">
    <property type="entry name" value="QUORUM-QUENCHING LACTONASE YTNP-RELATED-RELATED"/>
    <property type="match status" value="1"/>
</dbReference>
<protein>
    <submittedName>
        <fullName evidence="6">MBL fold metallo-hydrolase</fullName>
    </submittedName>
</protein>
<keyword evidence="7" id="KW-1185">Reference proteome</keyword>
<dbReference type="SUPFAM" id="SSF56281">
    <property type="entry name" value="Metallo-hydrolase/oxidoreductase"/>
    <property type="match status" value="1"/>
</dbReference>
<evidence type="ECO:0000256" key="2">
    <source>
        <dbReference type="ARBA" id="ARBA00022723"/>
    </source>
</evidence>
<proteinExistence type="inferred from homology"/>
<dbReference type="RefSeq" id="WP_198882914.1">
    <property type="nucleotide sequence ID" value="NZ_JAEKJA010000012.1"/>
</dbReference>
<sequence length="293" mass="32386">MSEPVVRHMGELKITRISEPDILALTPARLFPDLADEAADPALFPPHMLTEEGFVRLAVHAWLVEGPLVTLLVDTGIGNAKARPKAPLFHERQTDFLDTLAAAGVAPSAVDLVLLSHLHVDHVGWNTVRTDDVWLPTFPHAKYVFSEKEYRFYAAPQHYEARHHNSFLARMDSVDPVVANGQAVMIAVDGSEVMPNVRFHATPGHSPDHAVITIDTPDGRLLFAADTLHHPAQVLRPDVNSTFDLEPEAARASRRKMLDMAAEENTLLFGAHLSGTSVLDIRRTAEGYTWREA</sequence>
<dbReference type="SMART" id="SM00849">
    <property type="entry name" value="Lactamase_B"/>
    <property type="match status" value="1"/>
</dbReference>
<gene>
    <name evidence="6" type="ORF">JCR33_14985</name>
</gene>
<evidence type="ECO:0000256" key="4">
    <source>
        <dbReference type="ARBA" id="ARBA00022833"/>
    </source>
</evidence>
<name>A0A934MHJ7_9HYPH</name>
<dbReference type="InterPro" id="IPR036866">
    <property type="entry name" value="RibonucZ/Hydroxyglut_hydro"/>
</dbReference>
<dbReference type="Gene3D" id="3.60.15.10">
    <property type="entry name" value="Ribonuclease Z/Hydroxyacylglutathione hydrolase-like"/>
    <property type="match status" value="1"/>
</dbReference>
<evidence type="ECO:0000256" key="1">
    <source>
        <dbReference type="ARBA" id="ARBA00007749"/>
    </source>
</evidence>
<comment type="similarity">
    <text evidence="1">Belongs to the metallo-beta-lactamase superfamily.</text>
</comment>
<evidence type="ECO:0000256" key="3">
    <source>
        <dbReference type="ARBA" id="ARBA00022801"/>
    </source>
</evidence>
<keyword evidence="3" id="KW-0378">Hydrolase</keyword>
<dbReference type="GO" id="GO:0016787">
    <property type="term" value="F:hydrolase activity"/>
    <property type="evidence" value="ECO:0007669"/>
    <property type="project" value="UniProtKB-KW"/>
</dbReference>
<accession>A0A934MHJ7</accession>
<keyword evidence="4" id="KW-0862">Zinc</keyword>
<feature type="domain" description="Metallo-beta-lactamase" evidence="5">
    <location>
        <begin position="58"/>
        <end position="272"/>
    </location>
</feature>
<evidence type="ECO:0000313" key="6">
    <source>
        <dbReference type="EMBL" id="MBJ3777010.1"/>
    </source>
</evidence>
<dbReference type="Proteomes" id="UP000609531">
    <property type="component" value="Unassembled WGS sequence"/>
</dbReference>
<dbReference type="Pfam" id="PF00753">
    <property type="entry name" value="Lactamase_B"/>
    <property type="match status" value="1"/>
</dbReference>
<dbReference type="CDD" id="cd16277">
    <property type="entry name" value="metallo-hydrolase-like_MBL-fold"/>
    <property type="match status" value="1"/>
</dbReference>
<dbReference type="EMBL" id="JAEKJA010000012">
    <property type="protein sequence ID" value="MBJ3777010.1"/>
    <property type="molecule type" value="Genomic_DNA"/>
</dbReference>
<organism evidence="6 7">
    <name type="scientific">Acuticoccus mangrovi</name>
    <dbReference type="NCBI Taxonomy" id="2796142"/>
    <lineage>
        <taxon>Bacteria</taxon>
        <taxon>Pseudomonadati</taxon>
        <taxon>Pseudomonadota</taxon>
        <taxon>Alphaproteobacteria</taxon>
        <taxon>Hyphomicrobiales</taxon>
        <taxon>Amorphaceae</taxon>
        <taxon>Acuticoccus</taxon>
    </lineage>
</organism>
<dbReference type="PANTHER" id="PTHR42978:SF6">
    <property type="entry name" value="QUORUM-QUENCHING LACTONASE YTNP-RELATED"/>
    <property type="match status" value="1"/>
</dbReference>
<dbReference type="InterPro" id="IPR001279">
    <property type="entry name" value="Metallo-B-lactamas"/>
</dbReference>
<dbReference type="GO" id="GO:0046872">
    <property type="term" value="F:metal ion binding"/>
    <property type="evidence" value="ECO:0007669"/>
    <property type="project" value="UniProtKB-KW"/>
</dbReference>
<dbReference type="InterPro" id="IPR051013">
    <property type="entry name" value="MBL_superfamily_lactonases"/>
</dbReference>
<reference evidence="6" key="1">
    <citation type="submission" date="2020-12" db="EMBL/GenBank/DDBJ databases">
        <title>Bacterial taxonomy.</title>
        <authorList>
            <person name="Pan X."/>
        </authorList>
    </citation>
    <scope>NUCLEOTIDE SEQUENCE</scope>
    <source>
        <strain evidence="6">B2012</strain>
    </source>
</reference>
<comment type="caution">
    <text evidence="6">The sequence shown here is derived from an EMBL/GenBank/DDBJ whole genome shotgun (WGS) entry which is preliminary data.</text>
</comment>
<dbReference type="AlphaFoldDB" id="A0A934MHJ7"/>
<evidence type="ECO:0000259" key="5">
    <source>
        <dbReference type="SMART" id="SM00849"/>
    </source>
</evidence>